<comment type="subcellular location">
    <subcellularLocation>
        <location evidence="1">Membrane</location>
        <topology evidence="1">Multi-pass membrane protein</topology>
    </subcellularLocation>
</comment>
<dbReference type="InterPro" id="IPR011333">
    <property type="entry name" value="SKP1/BTB/POZ_sf"/>
</dbReference>
<dbReference type="InterPro" id="IPR003974">
    <property type="entry name" value="K_chnl_volt-dep_Kv3"/>
</dbReference>
<keyword evidence="11" id="KW-0407">Ion channel</keyword>
<name>A0A210R6V9_MIZYE</name>
<dbReference type="Proteomes" id="UP000242188">
    <property type="component" value="Unassembled WGS sequence"/>
</dbReference>
<keyword evidence="3" id="KW-0633">Potassium transport</keyword>
<keyword evidence="4 12" id="KW-0812">Transmembrane</keyword>
<dbReference type="GO" id="GO:0005249">
    <property type="term" value="F:voltage-gated potassium channel activity"/>
    <property type="evidence" value="ECO:0007669"/>
    <property type="project" value="InterPro"/>
</dbReference>
<keyword evidence="8 12" id="KW-1133">Transmembrane helix</keyword>
<dbReference type="OrthoDB" id="415460at2759"/>
<dbReference type="Pfam" id="PF02214">
    <property type="entry name" value="BTB_2"/>
    <property type="match status" value="1"/>
</dbReference>
<gene>
    <name evidence="15" type="ORF">KP79_PYT16053</name>
</gene>
<dbReference type="GO" id="GO:0008076">
    <property type="term" value="C:voltage-gated potassium channel complex"/>
    <property type="evidence" value="ECO:0007669"/>
    <property type="project" value="InterPro"/>
</dbReference>
<feature type="transmembrane region" description="Helical" evidence="12">
    <location>
        <begin position="287"/>
        <end position="311"/>
    </location>
</feature>
<keyword evidence="2" id="KW-0813">Transport</keyword>
<dbReference type="Pfam" id="PF00520">
    <property type="entry name" value="Ion_trans"/>
    <property type="match status" value="1"/>
</dbReference>
<dbReference type="FunFam" id="1.10.287.70:FF:000028">
    <property type="entry name" value="potassium voltage-gated channel subfamily D member 3"/>
    <property type="match status" value="1"/>
</dbReference>
<evidence type="ECO:0000256" key="11">
    <source>
        <dbReference type="ARBA" id="ARBA00023303"/>
    </source>
</evidence>
<keyword evidence="6" id="KW-0851">Voltage-gated channel</keyword>
<feature type="transmembrane region" description="Helical" evidence="12">
    <location>
        <begin position="364"/>
        <end position="385"/>
    </location>
</feature>
<dbReference type="PANTHER" id="PTHR11537">
    <property type="entry name" value="VOLTAGE-GATED POTASSIUM CHANNEL"/>
    <property type="match status" value="1"/>
</dbReference>
<dbReference type="CDD" id="cd18317">
    <property type="entry name" value="BTB_POZ_Kv"/>
    <property type="match status" value="1"/>
</dbReference>
<evidence type="ECO:0000256" key="5">
    <source>
        <dbReference type="ARBA" id="ARBA00022826"/>
    </source>
</evidence>
<comment type="caution">
    <text evidence="15">The sequence shown here is derived from an EMBL/GenBank/DDBJ whole genome shotgun (WGS) entry which is preliminary data.</text>
</comment>
<evidence type="ECO:0000256" key="1">
    <source>
        <dbReference type="ARBA" id="ARBA00004141"/>
    </source>
</evidence>
<dbReference type="InterPro" id="IPR028325">
    <property type="entry name" value="VG_K_chnl"/>
</dbReference>
<dbReference type="Gene3D" id="3.30.710.10">
    <property type="entry name" value="Potassium Channel Kv1.1, Chain A"/>
    <property type="match status" value="1"/>
</dbReference>
<dbReference type="Gene3D" id="1.20.120.350">
    <property type="entry name" value="Voltage-gated potassium channels. Chain C"/>
    <property type="match status" value="1"/>
</dbReference>
<evidence type="ECO:0000256" key="8">
    <source>
        <dbReference type="ARBA" id="ARBA00022989"/>
    </source>
</evidence>
<evidence type="ECO:0000256" key="12">
    <source>
        <dbReference type="SAM" id="Phobius"/>
    </source>
</evidence>
<keyword evidence="9" id="KW-0406">Ion transport</keyword>
<keyword evidence="16" id="KW-1185">Reference proteome</keyword>
<evidence type="ECO:0000259" key="13">
    <source>
        <dbReference type="Pfam" id="PF00520"/>
    </source>
</evidence>
<feature type="transmembrane region" description="Helical" evidence="12">
    <location>
        <begin position="169"/>
        <end position="189"/>
    </location>
</feature>
<feature type="transmembrane region" description="Helical" evidence="12">
    <location>
        <begin position="249"/>
        <end position="267"/>
    </location>
</feature>
<dbReference type="GO" id="GO:0001508">
    <property type="term" value="P:action potential"/>
    <property type="evidence" value="ECO:0007669"/>
    <property type="project" value="TreeGrafter"/>
</dbReference>
<accession>A0A210R6V9</accession>
<dbReference type="PRINTS" id="PR01498">
    <property type="entry name" value="SHAWCHANNEL"/>
</dbReference>
<dbReference type="AlphaFoldDB" id="A0A210R6V9"/>
<reference evidence="15 16" key="1">
    <citation type="journal article" date="2017" name="Nat. Ecol. Evol.">
        <title>Scallop genome provides insights into evolution of bilaterian karyotype and development.</title>
        <authorList>
            <person name="Wang S."/>
            <person name="Zhang J."/>
            <person name="Jiao W."/>
            <person name="Li J."/>
            <person name="Xun X."/>
            <person name="Sun Y."/>
            <person name="Guo X."/>
            <person name="Huan P."/>
            <person name="Dong B."/>
            <person name="Zhang L."/>
            <person name="Hu X."/>
            <person name="Sun X."/>
            <person name="Wang J."/>
            <person name="Zhao C."/>
            <person name="Wang Y."/>
            <person name="Wang D."/>
            <person name="Huang X."/>
            <person name="Wang R."/>
            <person name="Lv J."/>
            <person name="Li Y."/>
            <person name="Zhang Z."/>
            <person name="Liu B."/>
            <person name="Lu W."/>
            <person name="Hui Y."/>
            <person name="Liang J."/>
            <person name="Zhou Z."/>
            <person name="Hou R."/>
            <person name="Li X."/>
            <person name="Liu Y."/>
            <person name="Li H."/>
            <person name="Ning X."/>
            <person name="Lin Y."/>
            <person name="Zhao L."/>
            <person name="Xing Q."/>
            <person name="Dou J."/>
            <person name="Li Y."/>
            <person name="Mao J."/>
            <person name="Guo H."/>
            <person name="Dou H."/>
            <person name="Li T."/>
            <person name="Mu C."/>
            <person name="Jiang W."/>
            <person name="Fu Q."/>
            <person name="Fu X."/>
            <person name="Miao Y."/>
            <person name="Liu J."/>
            <person name="Yu Q."/>
            <person name="Li R."/>
            <person name="Liao H."/>
            <person name="Li X."/>
            <person name="Kong Y."/>
            <person name="Jiang Z."/>
            <person name="Chourrout D."/>
            <person name="Li R."/>
            <person name="Bao Z."/>
        </authorList>
    </citation>
    <scope>NUCLEOTIDE SEQUENCE [LARGE SCALE GENOMIC DNA]</scope>
    <source>
        <strain evidence="15 16">PY_sf001</strain>
    </source>
</reference>
<evidence type="ECO:0000256" key="2">
    <source>
        <dbReference type="ARBA" id="ARBA00022448"/>
    </source>
</evidence>
<dbReference type="EMBL" id="NEDP02000042">
    <property type="protein sequence ID" value="OWF56797.1"/>
    <property type="molecule type" value="Genomic_DNA"/>
</dbReference>
<sequence length="448" mass="50088">MDLVTLNLRGTTFLFDTTCIGDKVSDDSPLLHLDETSEYFLPMRDEFYFNKNADVFDCVLEYLSSGSVHIPRNVCTVVVTADLEFWGVPEGKVDLCCWKTFYQTDEDVAGIKTLLKHMPCDITQTDTSHGSLTGLDVNSNACSTLKVTISNLYNRAYISGKVWYGIQRMAILLSIAYCVVVSIPVFRIHVKDPAPYPYAITSTKMRTFWFSRGHTALVIMDAVCNLSLMLDWMFRFSLAENKKTFMKSFLNIVELCAWVTSWLMVYTELDRSAIQIPVTGDDAIGQFVTLCWFMVGGGVLSVRVLRIFRLIVGNCGVKILLLSLKSSARELMLLATSFSCMVIVFALMLYMAEITTSSSHSCPNALVGIWWAIVTMTTVGYGDYFPTTPQGFVVGIMCAASGILLLALPVAVTSSNFNDIYNFNKYRERHIKRKSASINSKEESISSC</sequence>
<evidence type="ECO:0000259" key="14">
    <source>
        <dbReference type="Pfam" id="PF02214"/>
    </source>
</evidence>
<evidence type="ECO:0000313" key="16">
    <source>
        <dbReference type="Proteomes" id="UP000242188"/>
    </source>
</evidence>
<dbReference type="Gene3D" id="1.10.287.70">
    <property type="match status" value="1"/>
</dbReference>
<dbReference type="InterPro" id="IPR027359">
    <property type="entry name" value="Volt_channel_dom_sf"/>
</dbReference>
<feature type="transmembrane region" description="Helical" evidence="12">
    <location>
        <begin position="331"/>
        <end position="352"/>
    </location>
</feature>
<evidence type="ECO:0000256" key="10">
    <source>
        <dbReference type="ARBA" id="ARBA00023136"/>
    </source>
</evidence>
<dbReference type="InterPro" id="IPR005821">
    <property type="entry name" value="Ion_trans_dom"/>
</dbReference>
<evidence type="ECO:0000256" key="7">
    <source>
        <dbReference type="ARBA" id="ARBA00022958"/>
    </source>
</evidence>
<evidence type="ECO:0000256" key="9">
    <source>
        <dbReference type="ARBA" id="ARBA00023065"/>
    </source>
</evidence>
<feature type="domain" description="Potassium channel tetramerisation-type BTB" evidence="14">
    <location>
        <begin position="4"/>
        <end position="96"/>
    </location>
</feature>
<protein>
    <submittedName>
        <fullName evidence="15">Potassium voltage-gated channel protein Shaw</fullName>
    </submittedName>
</protein>
<feature type="domain" description="Ion transport" evidence="13">
    <location>
        <begin position="211"/>
        <end position="421"/>
    </location>
</feature>
<keyword evidence="10 12" id="KW-0472">Membrane</keyword>
<dbReference type="PANTHER" id="PTHR11537:SF254">
    <property type="entry name" value="POTASSIUM VOLTAGE-GATED CHANNEL PROTEIN SHAB"/>
    <property type="match status" value="1"/>
</dbReference>
<evidence type="ECO:0000256" key="4">
    <source>
        <dbReference type="ARBA" id="ARBA00022692"/>
    </source>
</evidence>
<proteinExistence type="predicted"/>
<dbReference type="SUPFAM" id="SSF54695">
    <property type="entry name" value="POZ domain"/>
    <property type="match status" value="1"/>
</dbReference>
<keyword evidence="7" id="KW-0630">Potassium</keyword>
<dbReference type="PRINTS" id="PR00169">
    <property type="entry name" value="KCHANNEL"/>
</dbReference>
<evidence type="ECO:0000313" key="15">
    <source>
        <dbReference type="EMBL" id="OWF56797.1"/>
    </source>
</evidence>
<keyword evidence="5" id="KW-0631">Potassium channel</keyword>
<feature type="transmembrane region" description="Helical" evidence="12">
    <location>
        <begin position="209"/>
        <end position="228"/>
    </location>
</feature>
<dbReference type="GO" id="GO:0051260">
    <property type="term" value="P:protein homooligomerization"/>
    <property type="evidence" value="ECO:0007669"/>
    <property type="project" value="InterPro"/>
</dbReference>
<feature type="transmembrane region" description="Helical" evidence="12">
    <location>
        <begin position="392"/>
        <end position="412"/>
    </location>
</feature>
<dbReference type="STRING" id="6573.A0A210R6V9"/>
<dbReference type="InterPro" id="IPR003131">
    <property type="entry name" value="T1-type_BTB"/>
</dbReference>
<evidence type="ECO:0000256" key="3">
    <source>
        <dbReference type="ARBA" id="ARBA00022538"/>
    </source>
</evidence>
<evidence type="ECO:0000256" key="6">
    <source>
        <dbReference type="ARBA" id="ARBA00022882"/>
    </source>
</evidence>
<organism evidence="15 16">
    <name type="scientific">Mizuhopecten yessoensis</name>
    <name type="common">Japanese scallop</name>
    <name type="synonym">Patinopecten yessoensis</name>
    <dbReference type="NCBI Taxonomy" id="6573"/>
    <lineage>
        <taxon>Eukaryota</taxon>
        <taxon>Metazoa</taxon>
        <taxon>Spiralia</taxon>
        <taxon>Lophotrochozoa</taxon>
        <taxon>Mollusca</taxon>
        <taxon>Bivalvia</taxon>
        <taxon>Autobranchia</taxon>
        <taxon>Pteriomorphia</taxon>
        <taxon>Pectinida</taxon>
        <taxon>Pectinoidea</taxon>
        <taxon>Pectinidae</taxon>
        <taxon>Mizuhopecten</taxon>
    </lineage>
</organism>
<dbReference type="SUPFAM" id="SSF81324">
    <property type="entry name" value="Voltage-gated potassium channels"/>
    <property type="match status" value="1"/>
</dbReference>